<keyword evidence="2" id="KW-1185">Reference proteome</keyword>
<dbReference type="AlphaFoldDB" id="A0A2S9IJH0"/>
<accession>A0A2S9IJH0</accession>
<dbReference type="EMBL" id="PVBR01000035">
    <property type="protein sequence ID" value="PRD40676.1"/>
    <property type="molecule type" value="Genomic_DNA"/>
</dbReference>
<evidence type="ECO:0000313" key="2">
    <source>
        <dbReference type="Proteomes" id="UP000239434"/>
    </source>
</evidence>
<dbReference type="Proteomes" id="UP000239434">
    <property type="component" value="Unassembled WGS sequence"/>
</dbReference>
<proteinExistence type="predicted"/>
<comment type="caution">
    <text evidence="1">The sequence shown here is derived from an EMBL/GenBank/DDBJ whole genome shotgun (WGS) entry which is preliminary data.</text>
</comment>
<protein>
    <recommendedName>
        <fullName evidence="3">HEPN domain-containing protein</fullName>
    </recommendedName>
</protein>
<name>A0A2S9IJH0_9HYPH</name>
<reference evidence="1 2" key="1">
    <citation type="submission" date="2018-02" db="EMBL/GenBank/DDBJ databases">
        <title>The draft genome of Phyllobacterium sp. 1N-3.</title>
        <authorList>
            <person name="Liu L."/>
            <person name="Li L."/>
            <person name="Zhang X."/>
            <person name="Wang T."/>
            <person name="Liang L."/>
        </authorList>
    </citation>
    <scope>NUCLEOTIDE SEQUENCE [LARGE SCALE GENOMIC DNA]</scope>
    <source>
        <strain evidence="1 2">1N-3</strain>
    </source>
</reference>
<organism evidence="1 2">
    <name type="scientific">Phyllobacterium phragmitis</name>
    <dbReference type="NCBI Taxonomy" id="2670329"/>
    <lineage>
        <taxon>Bacteria</taxon>
        <taxon>Pseudomonadati</taxon>
        <taxon>Pseudomonadota</taxon>
        <taxon>Alphaproteobacteria</taxon>
        <taxon>Hyphomicrobiales</taxon>
        <taxon>Phyllobacteriaceae</taxon>
        <taxon>Phyllobacterium</taxon>
    </lineage>
</organism>
<evidence type="ECO:0000313" key="1">
    <source>
        <dbReference type="EMBL" id="PRD40676.1"/>
    </source>
</evidence>
<dbReference type="RefSeq" id="WP_105745701.1">
    <property type="nucleotide sequence ID" value="NZ_PVBR01000035.1"/>
</dbReference>
<evidence type="ECO:0008006" key="3">
    <source>
        <dbReference type="Google" id="ProtNLM"/>
    </source>
</evidence>
<gene>
    <name evidence="1" type="ORF">C5748_25770</name>
</gene>
<sequence length="155" mass="17398">MTNVLEFRRQSAASALAVELGEWLTVLRGHAYSARRKADGARTFHKCLEYYAMWLRRYYELLGGVKVAWKALDGEIIERGTEADELHLERIVDCLAETEFCVKGRHPWLSVPNLASTKFNVDRSLEIVISWLSEAISNCGKIAKKSAAQTPKGAA</sequence>